<accession>A0A9W4WVM0</accession>
<organism evidence="2 3">
    <name type="scientific">Funneliformis geosporum</name>
    <dbReference type="NCBI Taxonomy" id="1117311"/>
    <lineage>
        <taxon>Eukaryota</taxon>
        <taxon>Fungi</taxon>
        <taxon>Fungi incertae sedis</taxon>
        <taxon>Mucoromycota</taxon>
        <taxon>Glomeromycotina</taxon>
        <taxon>Glomeromycetes</taxon>
        <taxon>Glomerales</taxon>
        <taxon>Glomeraceae</taxon>
        <taxon>Funneliformis</taxon>
    </lineage>
</organism>
<reference evidence="2" key="1">
    <citation type="submission" date="2022-08" db="EMBL/GenBank/DDBJ databases">
        <authorList>
            <person name="Kallberg Y."/>
            <person name="Tangrot J."/>
            <person name="Rosling A."/>
        </authorList>
    </citation>
    <scope>NUCLEOTIDE SEQUENCE</scope>
    <source>
        <strain evidence="2">Wild A</strain>
    </source>
</reference>
<keyword evidence="3" id="KW-1185">Reference proteome</keyword>
<name>A0A9W4WVM0_9GLOM</name>
<feature type="compositionally biased region" description="Acidic residues" evidence="1">
    <location>
        <begin position="49"/>
        <end position="59"/>
    </location>
</feature>
<feature type="non-terminal residue" evidence="2">
    <location>
        <position position="1"/>
    </location>
</feature>
<proteinExistence type="predicted"/>
<dbReference type="EMBL" id="CAMKVN010006326">
    <property type="protein sequence ID" value="CAI2190153.1"/>
    <property type="molecule type" value="Genomic_DNA"/>
</dbReference>
<comment type="caution">
    <text evidence="2">The sequence shown here is derived from an EMBL/GenBank/DDBJ whole genome shotgun (WGS) entry which is preliminary data.</text>
</comment>
<dbReference type="Proteomes" id="UP001153678">
    <property type="component" value="Unassembled WGS sequence"/>
</dbReference>
<dbReference type="AlphaFoldDB" id="A0A9W4WVM0"/>
<sequence>RAVSRILNEKSEGLIHSHGRRIVYCNCSKCKGNLVDIHTQMIHETGKDSEDDQGSEDDQKDNNPLSSLKDNLISLDENSENDVETVIQQMVLEKAENDLSTNLP</sequence>
<evidence type="ECO:0000313" key="2">
    <source>
        <dbReference type="EMBL" id="CAI2190153.1"/>
    </source>
</evidence>
<evidence type="ECO:0000256" key="1">
    <source>
        <dbReference type="SAM" id="MobiDB-lite"/>
    </source>
</evidence>
<protein>
    <submittedName>
        <fullName evidence="2">1364_t:CDS:1</fullName>
    </submittedName>
</protein>
<dbReference type="OrthoDB" id="2420910at2759"/>
<feature type="region of interest" description="Disordered" evidence="1">
    <location>
        <begin position="41"/>
        <end position="81"/>
    </location>
</feature>
<evidence type="ECO:0000313" key="3">
    <source>
        <dbReference type="Proteomes" id="UP001153678"/>
    </source>
</evidence>
<gene>
    <name evidence="2" type="ORF">FWILDA_LOCUS14433</name>
</gene>